<dbReference type="RefSeq" id="XP_022294819.1">
    <property type="nucleotide sequence ID" value="XM_022439111.1"/>
</dbReference>
<proteinExistence type="inferred from homology"/>
<evidence type="ECO:0000256" key="3">
    <source>
        <dbReference type="ARBA" id="ARBA00022801"/>
    </source>
</evidence>
<evidence type="ECO:0000313" key="6">
    <source>
        <dbReference type="RefSeq" id="XP_022294819.1"/>
    </source>
</evidence>
<dbReference type="PROSITE" id="PS50600">
    <property type="entry name" value="ULP_PROTEASE"/>
    <property type="match status" value="1"/>
</dbReference>
<gene>
    <name evidence="6" type="primary">LOC111104935</name>
</gene>
<dbReference type="SUPFAM" id="SSF54001">
    <property type="entry name" value="Cysteine proteinases"/>
    <property type="match status" value="1"/>
</dbReference>
<dbReference type="AlphaFoldDB" id="A0A8B8AX06"/>
<keyword evidence="3" id="KW-0378">Hydrolase</keyword>
<reference evidence="6" key="1">
    <citation type="submission" date="2025-08" db="UniProtKB">
        <authorList>
            <consortium name="RefSeq"/>
        </authorList>
    </citation>
    <scope>IDENTIFICATION</scope>
    <source>
        <tissue evidence="6">Whole sample</tissue>
    </source>
</reference>
<name>A0A8B8AX06_CRAVI</name>
<dbReference type="InterPro" id="IPR003653">
    <property type="entry name" value="Peptidase_C48_C"/>
</dbReference>
<protein>
    <submittedName>
        <fullName evidence="6">Uncharacterized protein LOC111104935</fullName>
    </submittedName>
</protein>
<feature type="domain" description="Ubiquitin-like protease family profile" evidence="4">
    <location>
        <begin position="1"/>
        <end position="100"/>
    </location>
</feature>
<keyword evidence="5" id="KW-1185">Reference proteome</keyword>
<dbReference type="InterPro" id="IPR038765">
    <property type="entry name" value="Papain-like_cys_pep_sf"/>
</dbReference>
<dbReference type="GO" id="GO:0008234">
    <property type="term" value="F:cysteine-type peptidase activity"/>
    <property type="evidence" value="ECO:0007669"/>
    <property type="project" value="InterPro"/>
</dbReference>
<dbReference type="GeneID" id="111104935"/>
<comment type="similarity">
    <text evidence="1">Belongs to the peptidase C48 family.</text>
</comment>
<sequence length="100" mass="11486">MTQTKFSSYDMILAAVNENNSHWTLIVIHPGDKKLVYINPLGELKRTMQNIGVKWREFILGRVRRGVNELSEDGWKVETVKHTKQYDCNSCGGYVVKLST</sequence>
<organism evidence="5 6">
    <name type="scientific">Crassostrea virginica</name>
    <name type="common">Eastern oyster</name>
    <dbReference type="NCBI Taxonomy" id="6565"/>
    <lineage>
        <taxon>Eukaryota</taxon>
        <taxon>Metazoa</taxon>
        <taxon>Spiralia</taxon>
        <taxon>Lophotrochozoa</taxon>
        <taxon>Mollusca</taxon>
        <taxon>Bivalvia</taxon>
        <taxon>Autobranchia</taxon>
        <taxon>Pteriomorphia</taxon>
        <taxon>Ostreida</taxon>
        <taxon>Ostreoidea</taxon>
        <taxon>Ostreidae</taxon>
        <taxon>Crassostrea</taxon>
    </lineage>
</organism>
<dbReference type="Gene3D" id="3.40.395.10">
    <property type="entry name" value="Adenoviral Proteinase, Chain A"/>
    <property type="match status" value="1"/>
</dbReference>
<evidence type="ECO:0000256" key="1">
    <source>
        <dbReference type="ARBA" id="ARBA00005234"/>
    </source>
</evidence>
<dbReference type="Proteomes" id="UP000694844">
    <property type="component" value="Chromosome 7"/>
</dbReference>
<dbReference type="Pfam" id="PF02902">
    <property type="entry name" value="Peptidase_C48"/>
    <property type="match status" value="1"/>
</dbReference>
<dbReference type="GO" id="GO:0006508">
    <property type="term" value="P:proteolysis"/>
    <property type="evidence" value="ECO:0007669"/>
    <property type="project" value="UniProtKB-KW"/>
</dbReference>
<evidence type="ECO:0000313" key="5">
    <source>
        <dbReference type="Proteomes" id="UP000694844"/>
    </source>
</evidence>
<dbReference type="KEGG" id="cvn:111104935"/>
<dbReference type="OrthoDB" id="6155247at2759"/>
<keyword evidence="2" id="KW-0645">Protease</keyword>
<accession>A0A8B8AX06</accession>
<evidence type="ECO:0000259" key="4">
    <source>
        <dbReference type="PROSITE" id="PS50600"/>
    </source>
</evidence>
<evidence type="ECO:0000256" key="2">
    <source>
        <dbReference type="ARBA" id="ARBA00022670"/>
    </source>
</evidence>